<evidence type="ECO:0008006" key="3">
    <source>
        <dbReference type="Google" id="ProtNLM"/>
    </source>
</evidence>
<accession>A0ABT0DGQ8</accession>
<dbReference type="RefSeq" id="WP_247198054.1">
    <property type="nucleotide sequence ID" value="NZ_JALKCG010000001.1"/>
</dbReference>
<dbReference type="EMBL" id="JALKCG010000001">
    <property type="protein sequence ID" value="MCK0206459.1"/>
    <property type="molecule type" value="Genomic_DNA"/>
</dbReference>
<keyword evidence="2" id="KW-1185">Reference proteome</keyword>
<comment type="caution">
    <text evidence="1">The sequence shown here is derived from an EMBL/GenBank/DDBJ whole genome shotgun (WGS) entry which is preliminary data.</text>
</comment>
<sequence length="51" mass="5033">MFAILLVGTFLPPLALSIYGAVFGLAAVIGQALGGLLISLDIMGLGGGRSS</sequence>
<evidence type="ECO:0000313" key="2">
    <source>
        <dbReference type="Proteomes" id="UP001202867"/>
    </source>
</evidence>
<organism evidence="1 2">
    <name type="scientific">Ancylobacter koreensis</name>
    <dbReference type="NCBI Taxonomy" id="266121"/>
    <lineage>
        <taxon>Bacteria</taxon>
        <taxon>Pseudomonadati</taxon>
        <taxon>Pseudomonadota</taxon>
        <taxon>Alphaproteobacteria</taxon>
        <taxon>Hyphomicrobiales</taxon>
        <taxon>Xanthobacteraceae</taxon>
        <taxon>Ancylobacter</taxon>
    </lineage>
</organism>
<evidence type="ECO:0000313" key="1">
    <source>
        <dbReference type="EMBL" id="MCK0206459.1"/>
    </source>
</evidence>
<protein>
    <recommendedName>
        <fullName evidence="3">Major facilitator superfamily (MFS) profile domain-containing protein</fullName>
    </recommendedName>
</protein>
<name>A0ABT0DGQ8_9HYPH</name>
<gene>
    <name evidence="1" type="ORF">MWN33_00250</name>
</gene>
<dbReference type="Proteomes" id="UP001202867">
    <property type="component" value="Unassembled WGS sequence"/>
</dbReference>
<proteinExistence type="predicted"/>
<reference evidence="2" key="1">
    <citation type="submission" date="2023-07" db="EMBL/GenBank/DDBJ databases">
        <title>Ancylobacter moscoviensis sp. nov., facultatively methylotrophic bacteria from activated sludge and the reclassification of Starkeya novella (Starkey 1934) Kelly et al. 2000 as Ancylobacter novellus comb. nov., Starkeya koreensis Im et al. 2006 as Ancylobacter koreensis comb.nov., Angulomicrobium tetraedrale Vasil'eva et al. 1986 as Ancylobacter tetraedralis comb. nov., Angulomicrobium amanitiforme Fritz et al. 2004 as Ancylobacter amanitiformis comb. nov. and Methylorhabdus multivorans Doronina et al. 1996 as Ancylobacter multivorans comb. nov. and emended description of the genus Ancylobacter.</title>
        <authorList>
            <person name="Doronina N."/>
            <person name="Chemodurova A."/>
            <person name="Grouzdev D."/>
            <person name="Koziaeva V."/>
            <person name="Shi W."/>
            <person name="Wu L."/>
            <person name="Kaparullina E."/>
        </authorList>
    </citation>
    <scope>NUCLEOTIDE SEQUENCE [LARGE SCALE GENOMIC DNA]</scope>
    <source>
        <strain evidence="2">Jip08</strain>
    </source>
</reference>